<dbReference type="SUPFAM" id="SSF48264">
    <property type="entry name" value="Cytochrome P450"/>
    <property type="match status" value="1"/>
</dbReference>
<dbReference type="InterPro" id="IPR036396">
    <property type="entry name" value="Cyt_P450_sf"/>
</dbReference>
<dbReference type="CDD" id="cd20628">
    <property type="entry name" value="CYP4"/>
    <property type="match status" value="1"/>
</dbReference>
<evidence type="ECO:0000256" key="11">
    <source>
        <dbReference type="ARBA" id="ARBA00023004"/>
    </source>
</evidence>
<keyword evidence="8" id="KW-0256">Endoplasmic reticulum</keyword>
<dbReference type="GO" id="GO:0016705">
    <property type="term" value="F:oxidoreductase activity, acting on paired donors, with incorporation or reduction of molecular oxygen"/>
    <property type="evidence" value="ECO:0007669"/>
    <property type="project" value="InterPro"/>
</dbReference>
<evidence type="ECO:0000256" key="12">
    <source>
        <dbReference type="ARBA" id="ARBA00023033"/>
    </source>
</evidence>
<evidence type="ECO:0000256" key="6">
    <source>
        <dbReference type="ARBA" id="ARBA00022617"/>
    </source>
</evidence>
<keyword evidence="12 15" id="KW-0503">Monooxygenase</keyword>
<dbReference type="PANTHER" id="PTHR24291">
    <property type="entry name" value="CYTOCHROME P450 FAMILY 4"/>
    <property type="match status" value="1"/>
</dbReference>
<dbReference type="Pfam" id="PF00067">
    <property type="entry name" value="p450"/>
    <property type="match status" value="1"/>
</dbReference>
<name>A0A834JWA9_VESGE</name>
<dbReference type="Gene3D" id="1.10.630.10">
    <property type="entry name" value="Cytochrome P450"/>
    <property type="match status" value="1"/>
</dbReference>
<comment type="cofactor">
    <cofactor evidence="1 14">
        <name>heme</name>
        <dbReference type="ChEBI" id="CHEBI:30413"/>
    </cofactor>
</comment>
<dbReference type="GO" id="GO:0005789">
    <property type="term" value="C:endoplasmic reticulum membrane"/>
    <property type="evidence" value="ECO:0007669"/>
    <property type="project" value="UniProtKB-SubCell"/>
</dbReference>
<dbReference type="InterPro" id="IPR050196">
    <property type="entry name" value="Cytochrome_P450_Monoox"/>
</dbReference>
<dbReference type="InterPro" id="IPR002401">
    <property type="entry name" value="Cyt_P450_E_grp-I"/>
</dbReference>
<dbReference type="PRINTS" id="PR00385">
    <property type="entry name" value="P450"/>
</dbReference>
<dbReference type="InterPro" id="IPR017972">
    <property type="entry name" value="Cyt_P450_CS"/>
</dbReference>
<evidence type="ECO:0000256" key="5">
    <source>
        <dbReference type="ARBA" id="ARBA00010617"/>
    </source>
</evidence>
<sequence>MDFTSVLIMFTILLGFISFLFLLHYYIKYRRIGRMLQDVPGPKAYPIIGNILRFQFSNLEKTFGKLLEVDKEYYPIYKIWSFFFTSVTLLHPKDIEKLVKSSKNIEKSTAYNYIKPWLSNGLVTSGGNTWQRRRKILTPSFHFNILKHFIITFNEEAKCLVTSLKEETKDGPIIKDSLQLANKHTLNAICETAMGIPLKGKEELQIKYREAVHNFSKIVSYRILRPWYHSNFIFSFSSLGRKQKKLLKTLHDFSSNIIMERKRFHQQTNGKYLQNLEEMDKNDILAEESNNTNKNSMSKKKLAMLDLLIAASKDNQIDNEGIQEEVDTFMFAGHDTTATSLHFCLLLFAKHESVQENIRNEVNSIMQQNDCNLTISMLGQFSYMERCIKESLRLYPSVPSISRYLLEDLQLENHLIPAGVDCRLSIYSIHKDPNYWPNPTIFDPDRFLPENIKNRNPYSYIPFSAGLRNCIGQKYAFLEIKVMLAYILHHFRLEPVDELDNAKFMGDMILTSTKPLHVKFIPIK</sequence>
<evidence type="ECO:0000256" key="15">
    <source>
        <dbReference type="RuleBase" id="RU000461"/>
    </source>
</evidence>
<dbReference type="AlphaFoldDB" id="A0A834JWA9"/>
<evidence type="ECO:0000256" key="4">
    <source>
        <dbReference type="ARBA" id="ARBA00004406"/>
    </source>
</evidence>
<comment type="subcellular location">
    <subcellularLocation>
        <location evidence="4">Endoplasmic reticulum membrane</location>
        <topology evidence="4">Peripheral membrane protein</topology>
    </subcellularLocation>
    <subcellularLocation>
        <location evidence="3">Microsome membrane</location>
        <topology evidence="3">Peripheral membrane protein</topology>
    </subcellularLocation>
</comment>
<gene>
    <name evidence="17" type="ORF">HZH68_010913</name>
</gene>
<keyword evidence="16" id="KW-1133">Transmembrane helix</keyword>
<accession>A0A834JWA9</accession>
<dbReference type="PANTHER" id="PTHR24291:SF189">
    <property type="entry name" value="CYTOCHROME P450 4C3-RELATED"/>
    <property type="match status" value="1"/>
</dbReference>
<dbReference type="PRINTS" id="PR00463">
    <property type="entry name" value="EP450I"/>
</dbReference>
<evidence type="ECO:0000256" key="1">
    <source>
        <dbReference type="ARBA" id="ARBA00001971"/>
    </source>
</evidence>
<dbReference type="InterPro" id="IPR001128">
    <property type="entry name" value="Cyt_P450"/>
</dbReference>
<evidence type="ECO:0000313" key="17">
    <source>
        <dbReference type="EMBL" id="KAF7394094.1"/>
    </source>
</evidence>
<protein>
    <recommendedName>
        <fullName evidence="19">Cytochrome P450</fullName>
    </recommendedName>
</protein>
<keyword evidence="18" id="KW-1185">Reference proteome</keyword>
<feature type="transmembrane region" description="Helical" evidence="16">
    <location>
        <begin position="6"/>
        <end position="27"/>
    </location>
</feature>
<dbReference type="GO" id="GO:0005506">
    <property type="term" value="F:iron ion binding"/>
    <property type="evidence" value="ECO:0007669"/>
    <property type="project" value="InterPro"/>
</dbReference>
<keyword evidence="10 15" id="KW-0560">Oxidoreductase</keyword>
<evidence type="ECO:0000256" key="3">
    <source>
        <dbReference type="ARBA" id="ARBA00004174"/>
    </source>
</evidence>
<keyword evidence="6 14" id="KW-0349">Heme</keyword>
<proteinExistence type="inferred from homology"/>
<evidence type="ECO:0000256" key="7">
    <source>
        <dbReference type="ARBA" id="ARBA00022723"/>
    </source>
</evidence>
<evidence type="ECO:0000256" key="9">
    <source>
        <dbReference type="ARBA" id="ARBA00022848"/>
    </source>
</evidence>
<evidence type="ECO:0008006" key="19">
    <source>
        <dbReference type="Google" id="ProtNLM"/>
    </source>
</evidence>
<keyword evidence="11 14" id="KW-0408">Iron</keyword>
<comment type="caution">
    <text evidence="17">The sequence shown here is derived from an EMBL/GenBank/DDBJ whole genome shotgun (WGS) entry which is preliminary data.</text>
</comment>
<keyword evidence="9" id="KW-0492">Microsome</keyword>
<dbReference type="GO" id="GO:0020037">
    <property type="term" value="F:heme binding"/>
    <property type="evidence" value="ECO:0007669"/>
    <property type="project" value="InterPro"/>
</dbReference>
<evidence type="ECO:0000256" key="2">
    <source>
        <dbReference type="ARBA" id="ARBA00003690"/>
    </source>
</evidence>
<keyword evidence="13 16" id="KW-0472">Membrane</keyword>
<dbReference type="EMBL" id="JACSDZ010000010">
    <property type="protein sequence ID" value="KAF7394094.1"/>
    <property type="molecule type" value="Genomic_DNA"/>
</dbReference>
<dbReference type="GO" id="GO:0004497">
    <property type="term" value="F:monooxygenase activity"/>
    <property type="evidence" value="ECO:0007669"/>
    <property type="project" value="UniProtKB-KW"/>
</dbReference>
<evidence type="ECO:0000313" key="18">
    <source>
        <dbReference type="Proteomes" id="UP000617340"/>
    </source>
</evidence>
<feature type="binding site" description="axial binding residue" evidence="14">
    <location>
        <position position="470"/>
    </location>
    <ligand>
        <name>heme</name>
        <dbReference type="ChEBI" id="CHEBI:30413"/>
    </ligand>
    <ligandPart>
        <name>Fe</name>
        <dbReference type="ChEBI" id="CHEBI:18248"/>
    </ligandPart>
</feature>
<comment type="similarity">
    <text evidence="5 15">Belongs to the cytochrome P450 family.</text>
</comment>
<keyword evidence="7 14" id="KW-0479">Metal-binding</keyword>
<evidence type="ECO:0000256" key="16">
    <source>
        <dbReference type="SAM" id="Phobius"/>
    </source>
</evidence>
<reference evidence="17" key="1">
    <citation type="journal article" date="2020" name="G3 (Bethesda)">
        <title>High-Quality Assemblies for Three Invasive Social Wasps from the &lt;i&gt;Vespula&lt;/i&gt; Genus.</title>
        <authorList>
            <person name="Harrop T.W.R."/>
            <person name="Guhlin J."/>
            <person name="McLaughlin G.M."/>
            <person name="Permina E."/>
            <person name="Stockwell P."/>
            <person name="Gilligan J."/>
            <person name="Le Lec M.F."/>
            <person name="Gruber M.A.M."/>
            <person name="Quinn O."/>
            <person name="Lovegrove M."/>
            <person name="Duncan E.J."/>
            <person name="Remnant E.J."/>
            <person name="Van Eeckhoven J."/>
            <person name="Graham B."/>
            <person name="Knapp R.A."/>
            <person name="Langford K.W."/>
            <person name="Kronenberg Z."/>
            <person name="Press M.O."/>
            <person name="Eacker S.M."/>
            <person name="Wilson-Rankin E.E."/>
            <person name="Purcell J."/>
            <person name="Lester P.J."/>
            <person name="Dearden P.K."/>
        </authorList>
    </citation>
    <scope>NUCLEOTIDE SEQUENCE</scope>
    <source>
        <strain evidence="17">Linc-1</strain>
    </source>
</reference>
<evidence type="ECO:0000256" key="8">
    <source>
        <dbReference type="ARBA" id="ARBA00022824"/>
    </source>
</evidence>
<keyword evidence="16" id="KW-0812">Transmembrane</keyword>
<organism evidence="17 18">
    <name type="scientific">Vespula germanica</name>
    <name type="common">German yellow jacket</name>
    <name type="synonym">Paravespula germanica</name>
    <dbReference type="NCBI Taxonomy" id="30212"/>
    <lineage>
        <taxon>Eukaryota</taxon>
        <taxon>Metazoa</taxon>
        <taxon>Ecdysozoa</taxon>
        <taxon>Arthropoda</taxon>
        <taxon>Hexapoda</taxon>
        <taxon>Insecta</taxon>
        <taxon>Pterygota</taxon>
        <taxon>Neoptera</taxon>
        <taxon>Endopterygota</taxon>
        <taxon>Hymenoptera</taxon>
        <taxon>Apocrita</taxon>
        <taxon>Aculeata</taxon>
        <taxon>Vespoidea</taxon>
        <taxon>Vespidae</taxon>
        <taxon>Vespinae</taxon>
        <taxon>Vespula</taxon>
    </lineage>
</organism>
<comment type="function">
    <text evidence="2">May be involved in the metabolism of insect hormones and in the breakdown of synthetic insecticides.</text>
</comment>
<evidence type="ECO:0000256" key="14">
    <source>
        <dbReference type="PIRSR" id="PIRSR602401-1"/>
    </source>
</evidence>
<dbReference type="PROSITE" id="PS00086">
    <property type="entry name" value="CYTOCHROME_P450"/>
    <property type="match status" value="1"/>
</dbReference>
<evidence type="ECO:0000256" key="13">
    <source>
        <dbReference type="ARBA" id="ARBA00023136"/>
    </source>
</evidence>
<evidence type="ECO:0000256" key="10">
    <source>
        <dbReference type="ARBA" id="ARBA00023002"/>
    </source>
</evidence>
<dbReference type="Proteomes" id="UP000617340">
    <property type="component" value="Unassembled WGS sequence"/>
</dbReference>